<dbReference type="RefSeq" id="WP_034727234.1">
    <property type="nucleotide sequence ID" value="NZ_FTOL01000008.1"/>
</dbReference>
<dbReference type="PANTHER" id="PTHR37314:SF4">
    <property type="entry name" value="UPF0700 TRANSMEMBRANE PROTEIN YOAK"/>
    <property type="match status" value="1"/>
</dbReference>
<dbReference type="InterPro" id="IPR010699">
    <property type="entry name" value="DUF1275"/>
</dbReference>
<dbReference type="Pfam" id="PF06912">
    <property type="entry name" value="DUF1275"/>
    <property type="match status" value="1"/>
</dbReference>
<feature type="transmembrane region" description="Helical" evidence="1">
    <location>
        <begin position="123"/>
        <end position="142"/>
    </location>
</feature>
<keyword evidence="3" id="KW-1185">Reference proteome</keyword>
<accession>A0A1N7QAF5</accession>
<feature type="transmembrane region" description="Helical" evidence="1">
    <location>
        <begin position="95"/>
        <end position="116"/>
    </location>
</feature>
<feature type="transmembrane region" description="Helical" evidence="1">
    <location>
        <begin position="185"/>
        <end position="208"/>
    </location>
</feature>
<keyword evidence="1" id="KW-1133">Transmembrane helix</keyword>
<protein>
    <submittedName>
        <fullName evidence="2">Uncharacterized membrane protein YoaK, UPF0700 family</fullName>
    </submittedName>
</protein>
<dbReference type="EMBL" id="FTOL01000008">
    <property type="protein sequence ID" value="SIT19699.1"/>
    <property type="molecule type" value="Genomic_DNA"/>
</dbReference>
<gene>
    <name evidence="2" type="ORF">SAMN05421786_108140</name>
</gene>
<reference evidence="3" key="1">
    <citation type="submission" date="2017-01" db="EMBL/GenBank/DDBJ databases">
        <authorList>
            <person name="Varghese N."/>
            <person name="Submissions S."/>
        </authorList>
    </citation>
    <scope>NUCLEOTIDE SEQUENCE [LARGE SCALE GENOMIC DNA]</scope>
    <source>
        <strain evidence="3">DSM 18017</strain>
    </source>
</reference>
<dbReference type="OrthoDB" id="270162at2"/>
<dbReference type="Proteomes" id="UP000186744">
    <property type="component" value="Unassembled WGS sequence"/>
</dbReference>
<keyword evidence="1" id="KW-0472">Membrane</keyword>
<evidence type="ECO:0000313" key="2">
    <source>
        <dbReference type="EMBL" id="SIT19699.1"/>
    </source>
</evidence>
<feature type="transmembrane region" description="Helical" evidence="1">
    <location>
        <begin position="214"/>
        <end position="232"/>
    </location>
</feature>
<keyword evidence="1" id="KW-0812">Transmembrane</keyword>
<name>A0A1N7QAF5_9FLAO</name>
<evidence type="ECO:0000256" key="1">
    <source>
        <dbReference type="SAM" id="Phobius"/>
    </source>
</evidence>
<organism evidence="2 3">
    <name type="scientific">Chryseobacterium ureilyticum</name>
    <dbReference type="NCBI Taxonomy" id="373668"/>
    <lineage>
        <taxon>Bacteria</taxon>
        <taxon>Pseudomonadati</taxon>
        <taxon>Bacteroidota</taxon>
        <taxon>Flavobacteriia</taxon>
        <taxon>Flavobacteriales</taxon>
        <taxon>Weeksellaceae</taxon>
        <taxon>Chryseobacterium group</taxon>
        <taxon>Chryseobacterium</taxon>
    </lineage>
</organism>
<evidence type="ECO:0000313" key="3">
    <source>
        <dbReference type="Proteomes" id="UP000186744"/>
    </source>
</evidence>
<feature type="transmembrane region" description="Helical" evidence="1">
    <location>
        <begin position="62"/>
        <end position="83"/>
    </location>
</feature>
<sequence>MFRHKGKGRTYTHNLKLASILSGVAGVVNITGVLELHTLTTNVTGHFAFFSEELVLRNYRMAFAYLFYILFFLFGAFVSSLLMEWVSKYKPQTPYIIPIFLEIIILLAVSFSAFLLPNEYARFSILLSSALLFSMGLQNALVTRVSQSVVRTTHLTGLFTDLGIELSQLFFYRDRPERIQLNKSIFLKLAIICCFFLGCIIGGFTYSYLELRTLLLPVGLLIFALWYDRLLFRYYYLKRKFRNHH</sequence>
<dbReference type="PANTHER" id="PTHR37314">
    <property type="entry name" value="SLR0142 PROTEIN"/>
    <property type="match status" value="1"/>
</dbReference>
<dbReference type="AlphaFoldDB" id="A0A1N7QAF5"/>
<dbReference type="STRING" id="373668.SAMN05421786_108140"/>
<proteinExistence type="predicted"/>